<dbReference type="Gene3D" id="1.10.3720.10">
    <property type="entry name" value="MetI-like"/>
    <property type="match status" value="1"/>
</dbReference>
<dbReference type="AlphaFoldDB" id="A0A0K2SHV7"/>
<feature type="transmembrane region" description="Helical" evidence="5">
    <location>
        <begin position="337"/>
        <end position="355"/>
    </location>
</feature>
<dbReference type="Proteomes" id="UP000065807">
    <property type="component" value="Chromosome"/>
</dbReference>
<dbReference type="OrthoDB" id="9797852at2"/>
<dbReference type="CDD" id="cd06261">
    <property type="entry name" value="TM_PBP2"/>
    <property type="match status" value="1"/>
</dbReference>
<feature type="transmembrane region" description="Helical" evidence="5">
    <location>
        <begin position="442"/>
        <end position="467"/>
    </location>
</feature>
<feature type="transmembrane region" description="Helical" evidence="5">
    <location>
        <begin position="269"/>
        <end position="300"/>
    </location>
</feature>
<dbReference type="RefSeq" id="WP_068134005.1">
    <property type="nucleotide sequence ID" value="NZ_AP014924.1"/>
</dbReference>
<sequence length="483" mass="51901">MDVRRLVRELWAGAPGRAGLILLTLLMLASLYVAVAYPADFGTARWASPAVWADLPKAAPPAWTQLLAGRRRVEHQVLEATAPAAVEEAGAYRTQVFELPFLHRADEAPTFLSLALEDVTYHARPPLVSVSLLRPDGHEITLYRQVVAGPRPGERSPYRRYVESPLRVVLSSEARAAEAVNTFLRQTYGAAPAAPGKSLAMRSGLTAALFGVPAESGGFQVLKGPYRARVRVTVQDARDTVGRVRLAVGGSVYGLMGTDALGRDLAQGLLFGLPVALLIGLATSTVSTGLGTALGLLSGYVGGRVDTAIQRAADVVANVPVLPLLIFMVFIGGTQLWLILLVLVAFSWPGLTIVVRSMALQLRGREEVEAARALGASRLRVMWRHVFPHAAAYVVAQMVFFAPSAILAEAGLSFLGLGDPSIPTWGQILEDGFRTGAVFLGYWWWVVPPGLLIVVTAVTFMLLALGLEPAVDPRLRGNRPWRS</sequence>
<keyword evidence="4 5" id="KW-0472">Membrane</keyword>
<dbReference type="PROSITE" id="PS50928">
    <property type="entry name" value="ABC_TM1"/>
    <property type="match status" value="1"/>
</dbReference>
<evidence type="ECO:0000256" key="3">
    <source>
        <dbReference type="ARBA" id="ARBA00022989"/>
    </source>
</evidence>
<evidence type="ECO:0000313" key="7">
    <source>
        <dbReference type="EMBL" id="BAS26434.1"/>
    </source>
</evidence>
<evidence type="ECO:0000256" key="1">
    <source>
        <dbReference type="ARBA" id="ARBA00004141"/>
    </source>
</evidence>
<proteinExistence type="inferred from homology"/>
<dbReference type="STRING" id="1555112.LIP_0577"/>
<keyword evidence="3 5" id="KW-1133">Transmembrane helix</keyword>
<name>A0A0K2SHV7_LIMPI</name>
<organism evidence="7 8">
    <name type="scientific">Limnochorda pilosa</name>
    <dbReference type="NCBI Taxonomy" id="1555112"/>
    <lineage>
        <taxon>Bacteria</taxon>
        <taxon>Bacillati</taxon>
        <taxon>Bacillota</taxon>
        <taxon>Limnochordia</taxon>
        <taxon>Limnochordales</taxon>
        <taxon>Limnochordaceae</taxon>
        <taxon>Limnochorda</taxon>
    </lineage>
</organism>
<protein>
    <recommendedName>
        <fullName evidence="6">ABC transmembrane type-1 domain-containing protein</fullName>
    </recommendedName>
</protein>
<dbReference type="KEGG" id="lpil:LIP_0577"/>
<dbReference type="PANTHER" id="PTHR43839">
    <property type="entry name" value="OPPC IN A BINDING PROTEIN-DEPENDENT TRANSPORT SYSTEM"/>
    <property type="match status" value="1"/>
</dbReference>
<dbReference type="PATRIC" id="fig|1555112.3.peg.603"/>
<comment type="subcellular location">
    <subcellularLocation>
        <location evidence="5">Cell membrane</location>
        <topology evidence="5">Multi-pass membrane protein</topology>
    </subcellularLocation>
    <subcellularLocation>
        <location evidence="1">Membrane</location>
        <topology evidence="1">Multi-pass membrane protein</topology>
    </subcellularLocation>
</comment>
<keyword evidence="8" id="KW-1185">Reference proteome</keyword>
<reference evidence="8" key="2">
    <citation type="journal article" date="2016" name="Int. J. Syst. Evol. Microbiol.">
        <title>Complete genome sequence and cell structure of Limnochorda pilosa, a Gram-negative spore-former within the phylum Firmicutes.</title>
        <authorList>
            <person name="Watanabe M."/>
            <person name="Kojima H."/>
            <person name="Fukui M."/>
        </authorList>
    </citation>
    <scope>NUCLEOTIDE SEQUENCE [LARGE SCALE GENOMIC DNA]</scope>
    <source>
        <strain evidence="8">HC45</strain>
    </source>
</reference>
<dbReference type="SUPFAM" id="SSF161098">
    <property type="entry name" value="MetI-like"/>
    <property type="match status" value="1"/>
</dbReference>
<dbReference type="InterPro" id="IPR000515">
    <property type="entry name" value="MetI-like"/>
</dbReference>
<accession>A0A0K2SHV7</accession>
<evidence type="ECO:0000256" key="4">
    <source>
        <dbReference type="ARBA" id="ARBA00023136"/>
    </source>
</evidence>
<evidence type="ECO:0000313" key="8">
    <source>
        <dbReference type="Proteomes" id="UP000065807"/>
    </source>
</evidence>
<dbReference type="EMBL" id="AP014924">
    <property type="protein sequence ID" value="BAS26434.1"/>
    <property type="molecule type" value="Genomic_DNA"/>
</dbReference>
<evidence type="ECO:0000256" key="2">
    <source>
        <dbReference type="ARBA" id="ARBA00022692"/>
    </source>
</evidence>
<dbReference type="Pfam" id="PF00528">
    <property type="entry name" value="BPD_transp_1"/>
    <property type="match status" value="1"/>
</dbReference>
<feature type="transmembrane region" description="Helical" evidence="5">
    <location>
        <begin position="312"/>
        <end position="331"/>
    </location>
</feature>
<evidence type="ECO:0000256" key="5">
    <source>
        <dbReference type="RuleBase" id="RU363032"/>
    </source>
</evidence>
<dbReference type="GO" id="GO:0005886">
    <property type="term" value="C:plasma membrane"/>
    <property type="evidence" value="ECO:0007669"/>
    <property type="project" value="UniProtKB-SubCell"/>
</dbReference>
<dbReference type="InterPro" id="IPR035906">
    <property type="entry name" value="MetI-like_sf"/>
</dbReference>
<keyword evidence="2 5" id="KW-0812">Transmembrane</keyword>
<reference evidence="8" key="1">
    <citation type="submission" date="2015-07" db="EMBL/GenBank/DDBJ databases">
        <title>Complete genome sequence and phylogenetic analysis of Limnochorda pilosa.</title>
        <authorList>
            <person name="Watanabe M."/>
            <person name="Kojima H."/>
            <person name="Fukui M."/>
        </authorList>
    </citation>
    <scope>NUCLEOTIDE SEQUENCE [LARGE SCALE GENOMIC DNA]</scope>
    <source>
        <strain evidence="8">HC45</strain>
    </source>
</reference>
<feature type="transmembrane region" description="Helical" evidence="5">
    <location>
        <begin position="386"/>
        <end position="408"/>
    </location>
</feature>
<comment type="similarity">
    <text evidence="5">Belongs to the binding-protein-dependent transport system permease family.</text>
</comment>
<evidence type="ECO:0000259" key="6">
    <source>
        <dbReference type="PROSITE" id="PS50928"/>
    </source>
</evidence>
<feature type="domain" description="ABC transmembrane type-1" evidence="6">
    <location>
        <begin position="273"/>
        <end position="464"/>
    </location>
</feature>
<gene>
    <name evidence="7" type="ORF">LIP_0577</name>
</gene>
<dbReference type="GO" id="GO:0055085">
    <property type="term" value="P:transmembrane transport"/>
    <property type="evidence" value="ECO:0007669"/>
    <property type="project" value="InterPro"/>
</dbReference>
<keyword evidence="5" id="KW-0813">Transport</keyword>
<dbReference type="PANTHER" id="PTHR43839:SF1">
    <property type="entry name" value="OPPC IN A BINDING PROTEIN-DEPENDENT TRANSPORT SYSTEM"/>
    <property type="match status" value="1"/>
</dbReference>